<keyword evidence="6" id="KW-0406">Ion transport</keyword>
<evidence type="ECO:0008006" key="19">
    <source>
        <dbReference type="Google" id="ProtNLM"/>
    </source>
</evidence>
<dbReference type="InterPro" id="IPR010916">
    <property type="entry name" value="TonB_box_CS"/>
</dbReference>
<feature type="chain" id="PRO_5013058758" description="Ligand-gated channel protein" evidence="14">
    <location>
        <begin position="27"/>
        <end position="649"/>
    </location>
</feature>
<dbReference type="PANTHER" id="PTHR30069:SF53">
    <property type="entry name" value="COLICIN I RECEPTOR-RELATED"/>
    <property type="match status" value="1"/>
</dbReference>
<evidence type="ECO:0000256" key="7">
    <source>
        <dbReference type="ARBA" id="ARBA00023077"/>
    </source>
</evidence>
<dbReference type="InterPro" id="IPR039426">
    <property type="entry name" value="TonB-dep_rcpt-like"/>
</dbReference>
<dbReference type="Proteomes" id="UP000217763">
    <property type="component" value="Chromosome"/>
</dbReference>
<dbReference type="InterPro" id="IPR036942">
    <property type="entry name" value="Beta-barrel_TonB_sf"/>
</dbReference>
<evidence type="ECO:0000256" key="3">
    <source>
        <dbReference type="ARBA" id="ARBA00022452"/>
    </source>
</evidence>
<evidence type="ECO:0000256" key="1">
    <source>
        <dbReference type="ARBA" id="ARBA00004571"/>
    </source>
</evidence>
<keyword evidence="3 10" id="KW-1134">Transmembrane beta strand</keyword>
<feature type="domain" description="TonB-dependent receptor-like beta-barrel" evidence="15">
    <location>
        <begin position="210"/>
        <end position="622"/>
    </location>
</feature>
<keyword evidence="7 11" id="KW-0798">TonB box</keyword>
<gene>
    <name evidence="17" type="ORF">AN401_17250</name>
</gene>
<dbReference type="CDD" id="cd01347">
    <property type="entry name" value="ligand_gated_channel"/>
    <property type="match status" value="1"/>
</dbReference>
<feature type="short sequence motif" description="TonB box" evidence="11">
    <location>
        <begin position="34"/>
        <end position="40"/>
    </location>
</feature>
<feature type="signal peptide" evidence="14">
    <location>
        <begin position="1"/>
        <end position="26"/>
    </location>
</feature>
<evidence type="ECO:0000256" key="10">
    <source>
        <dbReference type="PROSITE-ProRule" id="PRU01360"/>
    </source>
</evidence>
<evidence type="ECO:0000313" key="18">
    <source>
        <dbReference type="Proteomes" id="UP000217763"/>
    </source>
</evidence>
<evidence type="ECO:0000313" key="17">
    <source>
        <dbReference type="EMBL" id="ATG75380.1"/>
    </source>
</evidence>
<sequence>MPLPCPGRLACAVSAALLGTALPIQAQQTQVFDTVVVSASGFEQDVTDAPASISVITAEEIAKKSFRDLTDALRGVPGVTITGGGASQDISIRGLGAKYTLILVDGKRQGSRQTRPNSDGPGIEQGWIPPLDRIERIEVVRGPMSSLYGSDAMGGVINIITKKVGERWGGSVRLENSFRNRGYAGDAQQASAAVSGPLIEGLLGVQLAGKAARRDEDDRVGYYPRQEMNSASLRLDLTPTDTQDIRLDLGHSTQSRTATPGKSAEAGADLSDADYARTQYALSHEGRWRLGTSQLSYSHEQAENETREMEIENRVVDASLLLPLGSHLVTLGGQYFEEALSDTGNQFNPSVSELERWRGALFIEDEWQLTDRFALTGGARFNRDQNYGNEVTPRLYGVWRLHDNWTLKGGVSTGFSAPGLREVTPEWGQITGKGSGVILGNPDLKPEKTLNEELSLIYQGENGVEGSLTLFNTDFEDKILIYDICRDNNCTTPSGASYTFIQERRNVDKARIQGAELGLKLPLNEALRLSGSYSFTDSEQRSGANQGDPLNDTPRHQASATLDWDATGQLNLWTTLSYKGSEFEIDRGGAAGEKFAAYKTLDLGGNYLVNDATTLLFGIYNLTDTDISEERHNRVLDGRTYWVGLDVKF</sequence>
<keyword evidence="9 10" id="KW-0998">Cell outer membrane</keyword>
<organism evidence="17 18">
    <name type="scientific">Zobellella denitrificans</name>
    <dbReference type="NCBI Taxonomy" id="347534"/>
    <lineage>
        <taxon>Bacteria</taxon>
        <taxon>Pseudomonadati</taxon>
        <taxon>Pseudomonadota</taxon>
        <taxon>Gammaproteobacteria</taxon>
        <taxon>Aeromonadales</taxon>
        <taxon>Aeromonadaceae</taxon>
        <taxon>Zobellella</taxon>
    </lineage>
</organism>
<dbReference type="PROSITE" id="PS00430">
    <property type="entry name" value="TONB_DEPENDENT_REC_1"/>
    <property type="match status" value="1"/>
</dbReference>
<dbReference type="InterPro" id="IPR012910">
    <property type="entry name" value="Plug_dom"/>
</dbReference>
<feature type="domain" description="TonB-dependent receptor plug" evidence="16">
    <location>
        <begin position="46"/>
        <end position="156"/>
    </location>
</feature>
<comment type="similarity">
    <text evidence="10 12">Belongs to the TonB-dependent receptor family.</text>
</comment>
<feature type="compositionally biased region" description="Polar residues" evidence="13">
    <location>
        <begin position="536"/>
        <end position="545"/>
    </location>
</feature>
<evidence type="ECO:0000256" key="9">
    <source>
        <dbReference type="ARBA" id="ARBA00023237"/>
    </source>
</evidence>
<keyword evidence="8 10" id="KW-0472">Membrane</keyword>
<dbReference type="EMBL" id="CP012621">
    <property type="protein sequence ID" value="ATG75380.1"/>
    <property type="molecule type" value="Genomic_DNA"/>
</dbReference>
<dbReference type="KEGG" id="zdf:AN401_17250"/>
<accession>A0A291HT87</accession>
<evidence type="ECO:0000256" key="12">
    <source>
        <dbReference type="RuleBase" id="RU003357"/>
    </source>
</evidence>
<dbReference type="SUPFAM" id="SSF56935">
    <property type="entry name" value="Porins"/>
    <property type="match status" value="1"/>
</dbReference>
<keyword evidence="2 10" id="KW-0813">Transport</keyword>
<protein>
    <recommendedName>
        <fullName evidence="19">Ligand-gated channel protein</fullName>
    </recommendedName>
</protein>
<evidence type="ECO:0000256" key="13">
    <source>
        <dbReference type="SAM" id="MobiDB-lite"/>
    </source>
</evidence>
<dbReference type="InterPro" id="IPR037066">
    <property type="entry name" value="Plug_dom_sf"/>
</dbReference>
<dbReference type="Gene3D" id="2.170.130.10">
    <property type="entry name" value="TonB-dependent receptor, plug domain"/>
    <property type="match status" value="1"/>
</dbReference>
<evidence type="ECO:0000256" key="5">
    <source>
        <dbReference type="ARBA" id="ARBA00022729"/>
    </source>
</evidence>
<dbReference type="PANTHER" id="PTHR30069">
    <property type="entry name" value="TONB-DEPENDENT OUTER MEMBRANE RECEPTOR"/>
    <property type="match status" value="1"/>
</dbReference>
<dbReference type="AlphaFoldDB" id="A0A291HT87"/>
<evidence type="ECO:0000256" key="8">
    <source>
        <dbReference type="ARBA" id="ARBA00023136"/>
    </source>
</evidence>
<comment type="subcellular location">
    <subcellularLocation>
        <location evidence="1 10">Cell outer membrane</location>
        <topology evidence="1 10">Multi-pass membrane protein</topology>
    </subcellularLocation>
</comment>
<feature type="region of interest" description="Disordered" evidence="13">
    <location>
        <begin position="536"/>
        <end position="556"/>
    </location>
</feature>
<dbReference type="Pfam" id="PF07715">
    <property type="entry name" value="Plug"/>
    <property type="match status" value="1"/>
</dbReference>
<proteinExistence type="inferred from homology"/>
<dbReference type="Pfam" id="PF00593">
    <property type="entry name" value="TonB_dep_Rec_b-barrel"/>
    <property type="match status" value="1"/>
</dbReference>
<evidence type="ECO:0000256" key="14">
    <source>
        <dbReference type="SAM" id="SignalP"/>
    </source>
</evidence>
<evidence type="ECO:0000256" key="6">
    <source>
        <dbReference type="ARBA" id="ARBA00023065"/>
    </source>
</evidence>
<evidence type="ECO:0000256" key="4">
    <source>
        <dbReference type="ARBA" id="ARBA00022692"/>
    </source>
</evidence>
<dbReference type="GO" id="GO:0044718">
    <property type="term" value="P:siderophore transmembrane transport"/>
    <property type="evidence" value="ECO:0007669"/>
    <property type="project" value="TreeGrafter"/>
</dbReference>
<evidence type="ECO:0000259" key="15">
    <source>
        <dbReference type="Pfam" id="PF00593"/>
    </source>
</evidence>
<dbReference type="InterPro" id="IPR000531">
    <property type="entry name" value="Beta-barrel_TonB"/>
</dbReference>
<dbReference type="GO" id="GO:0015344">
    <property type="term" value="F:siderophore uptake transmembrane transporter activity"/>
    <property type="evidence" value="ECO:0007669"/>
    <property type="project" value="TreeGrafter"/>
</dbReference>
<name>A0A291HT87_9GAMM</name>
<reference evidence="18" key="1">
    <citation type="submission" date="2015-09" db="EMBL/GenBank/DDBJ databases">
        <authorList>
            <person name="Shao Z."/>
            <person name="Wang L."/>
        </authorList>
    </citation>
    <scope>NUCLEOTIDE SEQUENCE [LARGE SCALE GENOMIC DNA]</scope>
    <source>
        <strain evidence="18">F13-1</strain>
    </source>
</reference>
<dbReference type="GO" id="GO:0009279">
    <property type="term" value="C:cell outer membrane"/>
    <property type="evidence" value="ECO:0007669"/>
    <property type="project" value="UniProtKB-SubCell"/>
</dbReference>
<evidence type="ECO:0000259" key="16">
    <source>
        <dbReference type="Pfam" id="PF07715"/>
    </source>
</evidence>
<dbReference type="PROSITE" id="PS52016">
    <property type="entry name" value="TONB_DEPENDENT_REC_3"/>
    <property type="match status" value="1"/>
</dbReference>
<keyword evidence="5 14" id="KW-0732">Signal</keyword>
<evidence type="ECO:0000256" key="11">
    <source>
        <dbReference type="PROSITE-ProRule" id="PRU10143"/>
    </source>
</evidence>
<keyword evidence="18" id="KW-1185">Reference proteome</keyword>
<evidence type="ECO:0000256" key="2">
    <source>
        <dbReference type="ARBA" id="ARBA00022448"/>
    </source>
</evidence>
<dbReference type="RefSeq" id="WP_096780055.1">
    <property type="nucleotide sequence ID" value="NZ_CP012621.1"/>
</dbReference>
<dbReference type="Gene3D" id="2.40.170.20">
    <property type="entry name" value="TonB-dependent receptor, beta-barrel domain"/>
    <property type="match status" value="1"/>
</dbReference>
<keyword evidence="4 10" id="KW-0812">Transmembrane</keyword>